<name>A0A7X7R8R6_9RHOO</name>
<feature type="transmembrane region" description="Helical" evidence="2">
    <location>
        <begin position="17"/>
        <end position="36"/>
    </location>
</feature>
<keyword evidence="2" id="KW-1133">Transmembrane helix</keyword>
<evidence type="ECO:0000256" key="2">
    <source>
        <dbReference type="SAM" id="Phobius"/>
    </source>
</evidence>
<proteinExistence type="predicted"/>
<dbReference type="OrthoDB" id="5493674at2"/>
<feature type="region of interest" description="Disordered" evidence="1">
    <location>
        <begin position="309"/>
        <end position="340"/>
    </location>
</feature>
<reference evidence="3 4" key="1">
    <citation type="journal article" date="2020" name="Biotechnol. Biofuels">
        <title>New insights from the biogas microbiome by comprehensive genome-resolved metagenomics of nearly 1600 species originating from multiple anaerobic digesters.</title>
        <authorList>
            <person name="Campanaro S."/>
            <person name="Treu L."/>
            <person name="Rodriguez-R L.M."/>
            <person name="Kovalovszki A."/>
            <person name="Ziels R.M."/>
            <person name="Maus I."/>
            <person name="Zhu X."/>
            <person name="Kougias P.G."/>
            <person name="Basile A."/>
            <person name="Luo G."/>
            <person name="Schluter A."/>
            <person name="Konstantinidis K.T."/>
            <person name="Angelidaki I."/>
        </authorList>
    </citation>
    <scope>NUCLEOTIDE SEQUENCE [LARGE SCALE GENOMIC DNA]</scope>
    <source>
        <strain evidence="3">AS06rmzACSIP_256</strain>
    </source>
</reference>
<dbReference type="AlphaFoldDB" id="A0A7X7R8R6"/>
<dbReference type="PROSITE" id="PS51257">
    <property type="entry name" value="PROKAR_LIPOPROTEIN"/>
    <property type="match status" value="1"/>
</dbReference>
<evidence type="ECO:0000313" key="4">
    <source>
        <dbReference type="Proteomes" id="UP000536534"/>
    </source>
</evidence>
<sequence length="467" mass="50633">MTFLRHTCRLRAERGQVLALGLFFLFACAAVMYLMFNSGRAVDEKIRLTNAADAVAYSVALMETRALNYDAWTNRAIVANQVAIAQAVGLAAWLRYFERGVANAPLLASLSTSWIYEPSDYPDLLRLVAAFGGTAYANALGGQPIARALPALERSLATIVAAHDGAAHALAGSQTLLHASLATGAAQQALASELVRRIDPAMSAELIPSSHGFASFTRRYGRNEAGGDLRGRLAELTTRSLDEFSRDRRWSIGGPDIFPLQRNVELKRRGGTELIGFDQWRALDTLEHEGQRLRKGRWRWQRQSLAWSAAETGSSEGGRGDHGGSYRDNPKTSKGYAEPSMRELDRVGASFTGLPATRGLADLAAGSETSTGLSLRVSKPRRALRLSGGSSRVEPSGRLHQFDATVPGDEFAALARAEAFFDRSNARTDGRTELPSLYAPYWQVRLASPSAADRAWAAARQEGAVLP</sequence>
<dbReference type="RefSeq" id="WP_068805847.1">
    <property type="nucleotide sequence ID" value="NZ_MBFM01000002.1"/>
</dbReference>
<accession>A0A7X7R8R6</accession>
<protein>
    <submittedName>
        <fullName evidence="3">Uncharacterized protein</fullName>
    </submittedName>
</protein>
<keyword evidence="2" id="KW-0472">Membrane</keyword>
<feature type="compositionally biased region" description="Basic and acidic residues" evidence="1">
    <location>
        <begin position="318"/>
        <end position="331"/>
    </location>
</feature>
<gene>
    <name evidence="3" type="ORF">GX576_11750</name>
</gene>
<keyword evidence="2" id="KW-0812">Transmembrane</keyword>
<evidence type="ECO:0000313" key="3">
    <source>
        <dbReference type="EMBL" id="NLF55047.1"/>
    </source>
</evidence>
<comment type="caution">
    <text evidence="3">The sequence shown here is derived from an EMBL/GenBank/DDBJ whole genome shotgun (WGS) entry which is preliminary data.</text>
</comment>
<evidence type="ECO:0000256" key="1">
    <source>
        <dbReference type="SAM" id="MobiDB-lite"/>
    </source>
</evidence>
<dbReference type="EMBL" id="JAAYYV010000316">
    <property type="protein sequence ID" value="NLF55047.1"/>
    <property type="molecule type" value="Genomic_DNA"/>
</dbReference>
<organism evidence="3 4">
    <name type="scientific">Thauera phenolivorans</name>
    <dbReference type="NCBI Taxonomy" id="1792543"/>
    <lineage>
        <taxon>Bacteria</taxon>
        <taxon>Pseudomonadati</taxon>
        <taxon>Pseudomonadota</taxon>
        <taxon>Betaproteobacteria</taxon>
        <taxon>Rhodocyclales</taxon>
        <taxon>Zoogloeaceae</taxon>
        <taxon>Thauera</taxon>
    </lineage>
</organism>
<dbReference type="Proteomes" id="UP000536534">
    <property type="component" value="Unassembled WGS sequence"/>
</dbReference>